<dbReference type="Gene3D" id="3.40.50.1820">
    <property type="entry name" value="alpha/beta hydrolase"/>
    <property type="match status" value="1"/>
</dbReference>
<dbReference type="AlphaFoldDB" id="A0AAW0DL59"/>
<gene>
    <name evidence="7" type="ORF">R3P38DRAFT_2850843</name>
</gene>
<dbReference type="GO" id="GO:0006629">
    <property type="term" value="P:lipid metabolic process"/>
    <property type="evidence" value="ECO:0007669"/>
    <property type="project" value="InterPro"/>
</dbReference>
<dbReference type="InterPro" id="IPR029058">
    <property type="entry name" value="AB_hydrolase_fold"/>
</dbReference>
<name>A0AAW0DL59_9AGAR</name>
<protein>
    <submittedName>
        <fullName evidence="7">Lipase-3 domain-containing protein</fullName>
    </submittedName>
</protein>
<keyword evidence="5" id="KW-0732">Signal</keyword>
<organism evidence="7 8">
    <name type="scientific">Favolaschia claudopus</name>
    <dbReference type="NCBI Taxonomy" id="2862362"/>
    <lineage>
        <taxon>Eukaryota</taxon>
        <taxon>Fungi</taxon>
        <taxon>Dikarya</taxon>
        <taxon>Basidiomycota</taxon>
        <taxon>Agaricomycotina</taxon>
        <taxon>Agaricomycetes</taxon>
        <taxon>Agaricomycetidae</taxon>
        <taxon>Agaricales</taxon>
        <taxon>Marasmiineae</taxon>
        <taxon>Mycenaceae</taxon>
        <taxon>Favolaschia</taxon>
    </lineage>
</organism>
<evidence type="ECO:0000256" key="2">
    <source>
        <dbReference type="ARBA" id="ARBA00043996"/>
    </source>
</evidence>
<comment type="similarity">
    <text evidence="2">Belongs to the AB hydrolase superfamily. Lipase family. Class 3 subfamily.</text>
</comment>
<accession>A0AAW0DL59</accession>
<proteinExistence type="inferred from homology"/>
<feature type="signal peptide" evidence="5">
    <location>
        <begin position="1"/>
        <end position="20"/>
    </location>
</feature>
<keyword evidence="8" id="KW-1185">Reference proteome</keyword>
<dbReference type="Pfam" id="PF01764">
    <property type="entry name" value="Lipase_3"/>
    <property type="match status" value="1"/>
</dbReference>
<feature type="domain" description="Fungal lipase-type" evidence="6">
    <location>
        <begin position="112"/>
        <end position="253"/>
    </location>
</feature>
<comment type="catalytic activity">
    <reaction evidence="4">
        <text>a monoacylglycerol + H2O = glycerol + a fatty acid + H(+)</text>
        <dbReference type="Rhea" id="RHEA:15245"/>
        <dbReference type="ChEBI" id="CHEBI:15377"/>
        <dbReference type="ChEBI" id="CHEBI:15378"/>
        <dbReference type="ChEBI" id="CHEBI:17408"/>
        <dbReference type="ChEBI" id="CHEBI:17754"/>
        <dbReference type="ChEBI" id="CHEBI:28868"/>
    </reaction>
</comment>
<dbReference type="InterPro" id="IPR051218">
    <property type="entry name" value="Sec_MonoDiacylglyc_Lipase"/>
</dbReference>
<dbReference type="SUPFAM" id="SSF53474">
    <property type="entry name" value="alpha/beta-Hydrolases"/>
    <property type="match status" value="1"/>
</dbReference>
<keyword evidence="1" id="KW-1015">Disulfide bond</keyword>
<comment type="caution">
    <text evidence="7">The sequence shown here is derived from an EMBL/GenBank/DDBJ whole genome shotgun (WGS) entry which is preliminary data.</text>
</comment>
<evidence type="ECO:0000259" key="6">
    <source>
        <dbReference type="Pfam" id="PF01764"/>
    </source>
</evidence>
<evidence type="ECO:0000313" key="7">
    <source>
        <dbReference type="EMBL" id="KAK7053536.1"/>
    </source>
</evidence>
<dbReference type="PANTHER" id="PTHR45856:SF25">
    <property type="entry name" value="FUNGAL LIPASE-LIKE DOMAIN-CONTAINING PROTEIN"/>
    <property type="match status" value="1"/>
</dbReference>
<evidence type="ECO:0000313" key="8">
    <source>
        <dbReference type="Proteomes" id="UP001362999"/>
    </source>
</evidence>
<dbReference type="InterPro" id="IPR002921">
    <property type="entry name" value="Fungal_lipase-type"/>
</dbReference>
<dbReference type="PANTHER" id="PTHR45856">
    <property type="entry name" value="ALPHA/BETA-HYDROLASES SUPERFAMILY PROTEIN"/>
    <property type="match status" value="1"/>
</dbReference>
<dbReference type="EMBL" id="JAWWNJ010000006">
    <property type="protein sequence ID" value="KAK7053536.1"/>
    <property type="molecule type" value="Genomic_DNA"/>
</dbReference>
<evidence type="ECO:0000256" key="3">
    <source>
        <dbReference type="ARBA" id="ARBA00047591"/>
    </source>
</evidence>
<feature type="chain" id="PRO_5043474592" evidence="5">
    <location>
        <begin position="21"/>
        <end position="316"/>
    </location>
</feature>
<reference evidence="7 8" key="1">
    <citation type="journal article" date="2024" name="J Genomics">
        <title>Draft genome sequencing and assembly of Favolaschia claudopus CIRM-BRFM 2984 isolated from oak limbs.</title>
        <authorList>
            <person name="Navarro D."/>
            <person name="Drula E."/>
            <person name="Chaduli D."/>
            <person name="Cazenave R."/>
            <person name="Ahrendt S."/>
            <person name="Wang J."/>
            <person name="Lipzen A."/>
            <person name="Daum C."/>
            <person name="Barry K."/>
            <person name="Grigoriev I.V."/>
            <person name="Favel A."/>
            <person name="Rosso M.N."/>
            <person name="Martin F."/>
        </authorList>
    </citation>
    <scope>NUCLEOTIDE SEQUENCE [LARGE SCALE GENOMIC DNA]</scope>
    <source>
        <strain evidence="7 8">CIRM-BRFM 2984</strain>
    </source>
</reference>
<comment type="catalytic activity">
    <reaction evidence="3">
        <text>a diacylglycerol + H2O = a monoacylglycerol + a fatty acid + H(+)</text>
        <dbReference type="Rhea" id="RHEA:32731"/>
        <dbReference type="ChEBI" id="CHEBI:15377"/>
        <dbReference type="ChEBI" id="CHEBI:15378"/>
        <dbReference type="ChEBI" id="CHEBI:17408"/>
        <dbReference type="ChEBI" id="CHEBI:18035"/>
        <dbReference type="ChEBI" id="CHEBI:28868"/>
    </reaction>
</comment>
<dbReference type="Proteomes" id="UP001362999">
    <property type="component" value="Unassembled WGS sequence"/>
</dbReference>
<sequence>MKTFTAPLLSFFLLFPAVLSLPLFGLDFEESTGDDSDTGTPTTLSLSDVNSTLLRPAQFARVAYCASATITSWSCGLPCDELKGITFLQSGGDEGLVPLYFIAHDANDESIVVAHQGTDASNILSILNDAQFGLVPLNASRFPETAGQNITVHDGFQKTFERTADGLLAGVMAGLTSTGVKKVVVTGHSLGAALATMTGAMIKNAVDPSVKVSVTGFGLPRGGNKAWADFLDDQVGVTYVSNQNDPVPTVPPKFLGFQHSSGEIHIVDDTQTNLVACPGQDNENCSTGNNVLKVSIPNHLGPYFNNLSFGGKQCSE</sequence>
<evidence type="ECO:0000256" key="1">
    <source>
        <dbReference type="ARBA" id="ARBA00023157"/>
    </source>
</evidence>
<evidence type="ECO:0000256" key="5">
    <source>
        <dbReference type="SAM" id="SignalP"/>
    </source>
</evidence>
<dbReference type="CDD" id="cd00519">
    <property type="entry name" value="Lipase_3"/>
    <property type="match status" value="1"/>
</dbReference>
<evidence type="ECO:0000256" key="4">
    <source>
        <dbReference type="ARBA" id="ARBA00048461"/>
    </source>
</evidence>